<comment type="caution">
    <text evidence="2">The sequence shown here is derived from an EMBL/GenBank/DDBJ whole genome shotgun (WGS) entry which is preliminary data.</text>
</comment>
<reference evidence="2" key="1">
    <citation type="submission" date="2019-09" db="EMBL/GenBank/DDBJ databases">
        <title>Draft genome information of white flower Hibiscus syriacus.</title>
        <authorList>
            <person name="Kim Y.-M."/>
        </authorList>
    </citation>
    <scope>NUCLEOTIDE SEQUENCE [LARGE SCALE GENOMIC DNA]</scope>
    <source>
        <strain evidence="2">YM2019G1</strain>
    </source>
</reference>
<dbReference type="EMBL" id="VEPZ02001279">
    <property type="protein sequence ID" value="KAE8682642.1"/>
    <property type="molecule type" value="Genomic_DNA"/>
</dbReference>
<organism evidence="2 3">
    <name type="scientific">Hibiscus syriacus</name>
    <name type="common">Rose of Sharon</name>
    <dbReference type="NCBI Taxonomy" id="106335"/>
    <lineage>
        <taxon>Eukaryota</taxon>
        <taxon>Viridiplantae</taxon>
        <taxon>Streptophyta</taxon>
        <taxon>Embryophyta</taxon>
        <taxon>Tracheophyta</taxon>
        <taxon>Spermatophyta</taxon>
        <taxon>Magnoliopsida</taxon>
        <taxon>eudicotyledons</taxon>
        <taxon>Gunneridae</taxon>
        <taxon>Pentapetalae</taxon>
        <taxon>rosids</taxon>
        <taxon>malvids</taxon>
        <taxon>Malvales</taxon>
        <taxon>Malvaceae</taxon>
        <taxon>Malvoideae</taxon>
        <taxon>Hibiscus</taxon>
    </lineage>
</organism>
<name>A0A6A2YUF5_HIBSY</name>
<dbReference type="GO" id="GO:2000028">
    <property type="term" value="P:regulation of photoperiodism, flowering"/>
    <property type="evidence" value="ECO:0007669"/>
    <property type="project" value="InterPro"/>
</dbReference>
<dbReference type="Proteomes" id="UP000436088">
    <property type="component" value="Unassembled WGS sequence"/>
</dbReference>
<keyword evidence="3" id="KW-1185">Reference proteome</keyword>
<evidence type="ECO:0000313" key="3">
    <source>
        <dbReference type="Proteomes" id="UP000436088"/>
    </source>
</evidence>
<accession>A0A6A2YUF5</accession>
<keyword evidence="2" id="KW-0540">Nuclease</keyword>
<protein>
    <submittedName>
        <fullName evidence="2">3'-5' exonuclease</fullName>
    </submittedName>
</protein>
<feature type="compositionally biased region" description="Polar residues" evidence="1">
    <location>
        <begin position="590"/>
        <end position="614"/>
    </location>
</feature>
<evidence type="ECO:0000256" key="1">
    <source>
        <dbReference type="SAM" id="MobiDB-lite"/>
    </source>
</evidence>
<dbReference type="GO" id="GO:0004527">
    <property type="term" value="F:exonuclease activity"/>
    <property type="evidence" value="ECO:0007669"/>
    <property type="project" value="UniProtKB-KW"/>
</dbReference>
<sequence length="673" mass="72874">MKRGKDDDKITGPMFPRLHVNDAEKGGPRAPPRNKMALYEQLSIPSQRFNPGVLSLNPSNSSSWVPTGSSQGSSLERNMVVPSRVSPSTSTNLAEKFSTRQLGGVSVNTPSHIEQRKEVRDDDNFTVPVFVKSKTDQQHDKTKYGFDREKLTPLTTTSPDYRIKLRNVGDKDPSWSSSSGVNLREDVRNQNEKSLKVCSKREPFVKTAAALSTREKIDGDVEEANVTLMKIVESILQLSDCVKMMLVHCKSSELAENQLITDALMCRGDLAFGSLQCINGDKSDDASETSMVDSVSGMDISPDDVVGIIGQKCFWKARRAISNQQRVFALQVFELHRLIKVQRLIAGSPHILLEDATYLSKPSFEGSPAKKLPSEFIIKPLPHSKHKDDSEKPSHKMEYSAENAVGRTSLSSVKNCSQPSNCGPFLGNPPTALVNGDNKINPWCFAQPGHQWLVPVMSPSEGLIYKPYSGPGFMGSACGGCGPFGQAPMVASFMTSPFGVPAPHQGIGVLPGAPPVGHTYFPPYGMPIMNPVSGSAAEQMYQFSGPGSHAHSGQVSGGGANCNMQHQSSCNLPKNKDGAISHVTKFQTSKVTELQGSTASGPGENTQRDGTNSAAEGLNGLPSSIPERASQLRETNQTSRAIKVVPHNPRSATESAARIFLSIQKERKQHHAV</sequence>
<dbReference type="PANTHER" id="PTHR34281">
    <property type="entry name" value="PROTEIN EARLY FLOWERING 3"/>
    <property type="match status" value="1"/>
</dbReference>
<evidence type="ECO:0000313" key="2">
    <source>
        <dbReference type="EMBL" id="KAE8682642.1"/>
    </source>
</evidence>
<dbReference type="PANTHER" id="PTHR34281:SF2">
    <property type="entry name" value="PROTEIN EARLY FLOWERING 3"/>
    <property type="match status" value="1"/>
</dbReference>
<proteinExistence type="predicted"/>
<feature type="compositionally biased region" description="Basic and acidic residues" evidence="1">
    <location>
        <begin position="1"/>
        <end position="10"/>
    </location>
</feature>
<dbReference type="AlphaFoldDB" id="A0A6A2YUF5"/>
<feature type="region of interest" description="Disordered" evidence="1">
    <location>
        <begin position="1"/>
        <end position="33"/>
    </location>
</feature>
<keyword evidence="2" id="KW-0269">Exonuclease</keyword>
<keyword evidence="2" id="KW-0378">Hydrolase</keyword>
<dbReference type="InterPro" id="IPR039319">
    <property type="entry name" value="ELF3-like"/>
</dbReference>
<gene>
    <name evidence="2" type="ORF">F3Y22_tig00111238pilonHSYRG00339</name>
</gene>
<feature type="region of interest" description="Disordered" evidence="1">
    <location>
        <begin position="590"/>
        <end position="639"/>
    </location>
</feature>